<dbReference type="Pfam" id="PF01597">
    <property type="entry name" value="GCV_H"/>
    <property type="match status" value="1"/>
</dbReference>
<dbReference type="AlphaFoldDB" id="A0AAV4XGJ4"/>
<evidence type="ECO:0000256" key="3">
    <source>
        <dbReference type="ARBA" id="ARBA00030463"/>
    </source>
</evidence>
<keyword evidence="5" id="KW-1185">Reference proteome</keyword>
<dbReference type="Gene3D" id="2.40.50.100">
    <property type="match status" value="1"/>
</dbReference>
<dbReference type="GO" id="GO:0030833">
    <property type="term" value="P:regulation of actin filament polymerization"/>
    <property type="evidence" value="ECO:0007669"/>
    <property type="project" value="TreeGrafter"/>
</dbReference>
<protein>
    <recommendedName>
        <fullName evidence="2">Protein Abitram</fullName>
    </recommendedName>
    <alternativeName>
        <fullName evidence="3">Actin-binding transcription modulator</fullName>
    </alternativeName>
</protein>
<gene>
    <name evidence="4" type="primary">ABITRAM</name>
    <name evidence="4" type="ORF">CEXT_61841</name>
</gene>
<dbReference type="GO" id="GO:0030425">
    <property type="term" value="C:dendrite"/>
    <property type="evidence" value="ECO:0007669"/>
    <property type="project" value="TreeGrafter"/>
</dbReference>
<dbReference type="GO" id="GO:0003785">
    <property type="term" value="F:actin monomer binding"/>
    <property type="evidence" value="ECO:0007669"/>
    <property type="project" value="TreeGrafter"/>
</dbReference>
<evidence type="ECO:0000313" key="5">
    <source>
        <dbReference type="Proteomes" id="UP001054945"/>
    </source>
</evidence>
<dbReference type="GO" id="GO:0005634">
    <property type="term" value="C:nucleus"/>
    <property type="evidence" value="ECO:0007669"/>
    <property type="project" value="TreeGrafter"/>
</dbReference>
<dbReference type="InterPro" id="IPR033753">
    <property type="entry name" value="GCV_H/Fam206"/>
</dbReference>
<comment type="similarity">
    <text evidence="1">Belongs to the ABITRAM family.</text>
</comment>
<sequence length="158" mass="18074">MNSSTDFLEFFRIDPSQLSVTERYFKHKIIPEYNECVLTHSNRLCLITLGPDHPILKENIDVVSVKFISDRNVDRLSNKVSGKFKKGGQRLSEKSVLCTVKCSNECEYKIYSCVSGTLVEVNENLINNPNLLKVKPWAEGYIGIILPPFPWKKHKNVS</sequence>
<dbReference type="GO" id="GO:0051015">
    <property type="term" value="F:actin filament binding"/>
    <property type="evidence" value="ECO:0007669"/>
    <property type="project" value="TreeGrafter"/>
</dbReference>
<dbReference type="Proteomes" id="UP001054945">
    <property type="component" value="Unassembled WGS sequence"/>
</dbReference>
<name>A0AAV4XGJ4_CAEEX</name>
<evidence type="ECO:0000256" key="1">
    <source>
        <dbReference type="ARBA" id="ARBA00010764"/>
    </source>
</evidence>
<dbReference type="PANTHER" id="PTHR13651">
    <property type="entry name" value="PROTEIN ABITRAM"/>
    <property type="match status" value="1"/>
</dbReference>
<evidence type="ECO:0000256" key="2">
    <source>
        <dbReference type="ARBA" id="ARBA00019325"/>
    </source>
</evidence>
<evidence type="ECO:0000313" key="4">
    <source>
        <dbReference type="EMBL" id="GIY93767.1"/>
    </source>
</evidence>
<dbReference type="GO" id="GO:0030027">
    <property type="term" value="C:lamellipodium"/>
    <property type="evidence" value="ECO:0007669"/>
    <property type="project" value="TreeGrafter"/>
</dbReference>
<dbReference type="InterPro" id="IPR039169">
    <property type="entry name" value="Abitram"/>
</dbReference>
<dbReference type="PANTHER" id="PTHR13651:SF0">
    <property type="entry name" value="PROTEIN ABITRAM"/>
    <property type="match status" value="1"/>
</dbReference>
<dbReference type="GO" id="GO:0032433">
    <property type="term" value="C:filopodium tip"/>
    <property type="evidence" value="ECO:0007669"/>
    <property type="project" value="TreeGrafter"/>
</dbReference>
<proteinExistence type="inferred from homology"/>
<dbReference type="InterPro" id="IPR011053">
    <property type="entry name" value="Single_hybrid_motif"/>
</dbReference>
<dbReference type="GO" id="GO:0048813">
    <property type="term" value="P:dendrite morphogenesis"/>
    <property type="evidence" value="ECO:0007669"/>
    <property type="project" value="TreeGrafter"/>
</dbReference>
<dbReference type="GO" id="GO:0051489">
    <property type="term" value="P:regulation of filopodium assembly"/>
    <property type="evidence" value="ECO:0007669"/>
    <property type="project" value="TreeGrafter"/>
</dbReference>
<dbReference type="SUPFAM" id="SSF51230">
    <property type="entry name" value="Single hybrid motif"/>
    <property type="match status" value="1"/>
</dbReference>
<reference evidence="4 5" key="1">
    <citation type="submission" date="2021-06" db="EMBL/GenBank/DDBJ databases">
        <title>Caerostris extrusa draft genome.</title>
        <authorList>
            <person name="Kono N."/>
            <person name="Arakawa K."/>
        </authorList>
    </citation>
    <scope>NUCLEOTIDE SEQUENCE [LARGE SCALE GENOMIC DNA]</scope>
</reference>
<comment type="caution">
    <text evidence="4">The sequence shown here is derived from an EMBL/GenBank/DDBJ whole genome shotgun (WGS) entry which is preliminary data.</text>
</comment>
<accession>A0AAV4XGJ4</accession>
<dbReference type="EMBL" id="BPLR01000302">
    <property type="protein sequence ID" value="GIY93767.1"/>
    <property type="molecule type" value="Genomic_DNA"/>
</dbReference>
<organism evidence="4 5">
    <name type="scientific">Caerostris extrusa</name>
    <name type="common">Bark spider</name>
    <name type="synonym">Caerostris bankana</name>
    <dbReference type="NCBI Taxonomy" id="172846"/>
    <lineage>
        <taxon>Eukaryota</taxon>
        <taxon>Metazoa</taxon>
        <taxon>Ecdysozoa</taxon>
        <taxon>Arthropoda</taxon>
        <taxon>Chelicerata</taxon>
        <taxon>Arachnida</taxon>
        <taxon>Araneae</taxon>
        <taxon>Araneomorphae</taxon>
        <taxon>Entelegynae</taxon>
        <taxon>Araneoidea</taxon>
        <taxon>Araneidae</taxon>
        <taxon>Caerostris</taxon>
    </lineage>
</organism>